<dbReference type="Pfam" id="PF00147">
    <property type="entry name" value="Fibrinogen_C"/>
    <property type="match status" value="1"/>
</dbReference>
<dbReference type="PROSITE" id="PS51406">
    <property type="entry name" value="FIBRINOGEN_C_2"/>
    <property type="match status" value="1"/>
</dbReference>
<protein>
    <recommendedName>
        <fullName evidence="2">Fibrinogen C-terminal domain-containing protein</fullName>
    </recommendedName>
</protein>
<keyword evidence="1" id="KW-0812">Transmembrane</keyword>
<evidence type="ECO:0000256" key="1">
    <source>
        <dbReference type="SAM" id="Phobius"/>
    </source>
</evidence>
<dbReference type="Gene3D" id="3.90.215.10">
    <property type="entry name" value="Gamma Fibrinogen, chain A, domain 1"/>
    <property type="match status" value="1"/>
</dbReference>
<proteinExistence type="predicted"/>
<dbReference type="SMART" id="SM00186">
    <property type="entry name" value="FBG"/>
    <property type="match status" value="1"/>
</dbReference>
<dbReference type="EMBL" id="CAXIEN010000050">
    <property type="protein sequence ID" value="CAL1270628.1"/>
    <property type="molecule type" value="Genomic_DNA"/>
</dbReference>
<dbReference type="PANTHER" id="PTHR19143">
    <property type="entry name" value="FIBRINOGEN/TENASCIN/ANGIOPOEITIN"/>
    <property type="match status" value="1"/>
</dbReference>
<dbReference type="SUPFAM" id="SSF56496">
    <property type="entry name" value="Fibrinogen C-terminal domain-like"/>
    <property type="match status" value="1"/>
</dbReference>
<accession>A0AAV1ZGK0</accession>
<dbReference type="InterPro" id="IPR002181">
    <property type="entry name" value="Fibrinogen_a/b/g_C_dom"/>
</dbReference>
<dbReference type="GO" id="GO:0005615">
    <property type="term" value="C:extracellular space"/>
    <property type="evidence" value="ECO:0007669"/>
    <property type="project" value="TreeGrafter"/>
</dbReference>
<feature type="transmembrane region" description="Helical" evidence="1">
    <location>
        <begin position="27"/>
        <end position="45"/>
    </location>
</feature>
<keyword evidence="1" id="KW-1133">Transmembrane helix</keyword>
<evidence type="ECO:0000259" key="2">
    <source>
        <dbReference type="PROSITE" id="PS51406"/>
    </source>
</evidence>
<dbReference type="AlphaFoldDB" id="A0AAV1ZGK0"/>
<dbReference type="InterPro" id="IPR014716">
    <property type="entry name" value="Fibrinogen_a/b/g_C_1"/>
</dbReference>
<dbReference type="InterPro" id="IPR036056">
    <property type="entry name" value="Fibrinogen-like_C"/>
</dbReference>
<name>A0AAV1ZGK0_9ARAC</name>
<sequence length="339" mass="38564">MKNFGIIPLYAVFCSSIILPTVNMKTFYFISACFLGFLTTIYTAGPVNSGCFEKEKAIALLETAENLLTKAALSFPSCKEDVNSTDESECGRKRPLAYIEISKKLISDVRKKFPTCSKPVEKDIKIVNVEKPKDCSETLASGLNESGIYTIWMGESSTSGKPLQVYCDMETDNGGWTVIQRRGKFPVQQDFYKDWESYKNGFGNLSEEFWLGNENILVLCHKGCEIRFDLEDEEGEKGFALYQNFILSSDNYRINISDYTGNVGDAMEFHNDMVFSTKDKDNSKKTDTYMGGWWYRMDNAIFGNLNGIYQSGYGPNKVFWWKWRNISNLGSVEIKVRSK</sequence>
<reference evidence="3 4" key="1">
    <citation type="submission" date="2024-04" db="EMBL/GenBank/DDBJ databases">
        <authorList>
            <person name="Rising A."/>
            <person name="Reimegard J."/>
            <person name="Sonavane S."/>
            <person name="Akerstrom W."/>
            <person name="Nylinder S."/>
            <person name="Hedman E."/>
            <person name="Kallberg Y."/>
        </authorList>
    </citation>
    <scope>NUCLEOTIDE SEQUENCE [LARGE SCALE GENOMIC DNA]</scope>
</reference>
<organism evidence="3 4">
    <name type="scientific">Larinioides sclopetarius</name>
    <dbReference type="NCBI Taxonomy" id="280406"/>
    <lineage>
        <taxon>Eukaryota</taxon>
        <taxon>Metazoa</taxon>
        <taxon>Ecdysozoa</taxon>
        <taxon>Arthropoda</taxon>
        <taxon>Chelicerata</taxon>
        <taxon>Arachnida</taxon>
        <taxon>Araneae</taxon>
        <taxon>Araneomorphae</taxon>
        <taxon>Entelegynae</taxon>
        <taxon>Araneoidea</taxon>
        <taxon>Araneidae</taxon>
        <taxon>Larinioides</taxon>
    </lineage>
</organism>
<keyword evidence="1" id="KW-0472">Membrane</keyword>
<dbReference type="Proteomes" id="UP001497382">
    <property type="component" value="Unassembled WGS sequence"/>
</dbReference>
<feature type="transmembrane region" description="Helical" evidence="1">
    <location>
        <begin position="6"/>
        <end position="22"/>
    </location>
</feature>
<comment type="caution">
    <text evidence="3">The sequence shown here is derived from an EMBL/GenBank/DDBJ whole genome shotgun (WGS) entry which is preliminary data.</text>
</comment>
<dbReference type="CDD" id="cd00087">
    <property type="entry name" value="FReD"/>
    <property type="match status" value="1"/>
</dbReference>
<gene>
    <name evidence="3" type="ORF">LARSCL_LOCUS5405</name>
</gene>
<feature type="domain" description="Fibrinogen C-terminal" evidence="2">
    <location>
        <begin position="126"/>
        <end position="339"/>
    </location>
</feature>
<evidence type="ECO:0000313" key="4">
    <source>
        <dbReference type="Proteomes" id="UP001497382"/>
    </source>
</evidence>
<dbReference type="InterPro" id="IPR050373">
    <property type="entry name" value="Fibrinogen_C-term_domain"/>
</dbReference>
<keyword evidence="4" id="KW-1185">Reference proteome</keyword>
<dbReference type="NCBIfam" id="NF040941">
    <property type="entry name" value="GGGWT_bact"/>
    <property type="match status" value="1"/>
</dbReference>
<evidence type="ECO:0000313" key="3">
    <source>
        <dbReference type="EMBL" id="CAL1270628.1"/>
    </source>
</evidence>